<dbReference type="GO" id="GO:0005509">
    <property type="term" value="F:calcium ion binding"/>
    <property type="evidence" value="ECO:0007669"/>
    <property type="project" value="InterPro"/>
</dbReference>
<evidence type="ECO:0000259" key="7">
    <source>
        <dbReference type="PROSITE" id="PS50026"/>
    </source>
</evidence>
<proteinExistence type="predicted"/>
<dbReference type="GO" id="GO:0005886">
    <property type="term" value="C:plasma membrane"/>
    <property type="evidence" value="ECO:0007669"/>
    <property type="project" value="TreeGrafter"/>
</dbReference>
<dbReference type="Gene3D" id="2.10.25.10">
    <property type="entry name" value="Laminin"/>
    <property type="match status" value="2"/>
</dbReference>
<gene>
    <name evidence="8" type="ORF">J437_LFUL000122</name>
</gene>
<feature type="disulfide bond" evidence="5">
    <location>
        <begin position="31"/>
        <end position="40"/>
    </location>
</feature>
<dbReference type="Proteomes" id="UP000792457">
    <property type="component" value="Unassembled WGS sequence"/>
</dbReference>
<evidence type="ECO:0000313" key="9">
    <source>
        <dbReference type="Proteomes" id="UP000792457"/>
    </source>
</evidence>
<name>A0A8K0K6G8_LADFU</name>
<dbReference type="SMART" id="SM00179">
    <property type="entry name" value="EGF_CA"/>
    <property type="match status" value="1"/>
</dbReference>
<dbReference type="FunFam" id="2.10.25.10:FF:000148">
    <property type="entry name" value="Delta-like protein"/>
    <property type="match status" value="1"/>
</dbReference>
<dbReference type="PROSITE" id="PS00022">
    <property type="entry name" value="EGF_1"/>
    <property type="match status" value="2"/>
</dbReference>
<organism evidence="8 9">
    <name type="scientific">Ladona fulva</name>
    <name type="common">Scarce chaser dragonfly</name>
    <name type="synonym">Libellula fulva</name>
    <dbReference type="NCBI Taxonomy" id="123851"/>
    <lineage>
        <taxon>Eukaryota</taxon>
        <taxon>Metazoa</taxon>
        <taxon>Ecdysozoa</taxon>
        <taxon>Arthropoda</taxon>
        <taxon>Hexapoda</taxon>
        <taxon>Insecta</taxon>
        <taxon>Pterygota</taxon>
        <taxon>Palaeoptera</taxon>
        <taxon>Odonata</taxon>
        <taxon>Epiprocta</taxon>
        <taxon>Anisoptera</taxon>
        <taxon>Libelluloidea</taxon>
        <taxon>Libellulidae</taxon>
        <taxon>Ladona</taxon>
    </lineage>
</organism>
<comment type="caution">
    <text evidence="5">Lacks conserved residue(s) required for the propagation of feature annotation.</text>
</comment>
<protein>
    <recommendedName>
        <fullName evidence="7">EGF-like domain-containing protein</fullName>
    </recommendedName>
</protein>
<dbReference type="CDD" id="cd00054">
    <property type="entry name" value="EGF_CA"/>
    <property type="match status" value="1"/>
</dbReference>
<dbReference type="PANTHER" id="PTHR24049">
    <property type="entry name" value="CRUMBS FAMILY MEMBER"/>
    <property type="match status" value="1"/>
</dbReference>
<dbReference type="Pfam" id="PF00008">
    <property type="entry name" value="EGF"/>
    <property type="match status" value="1"/>
</dbReference>
<keyword evidence="9" id="KW-1185">Reference proteome</keyword>
<accession>A0A8K0K6G8</accession>
<evidence type="ECO:0000256" key="3">
    <source>
        <dbReference type="ARBA" id="ARBA00022737"/>
    </source>
</evidence>
<keyword evidence="1 5" id="KW-0245">EGF-like domain</keyword>
<feature type="region of interest" description="Disordered" evidence="6">
    <location>
        <begin position="64"/>
        <end position="84"/>
    </location>
</feature>
<evidence type="ECO:0000256" key="5">
    <source>
        <dbReference type="PROSITE-ProRule" id="PRU00076"/>
    </source>
</evidence>
<comment type="caution">
    <text evidence="8">The sequence shown here is derived from an EMBL/GenBank/DDBJ whole genome shotgun (WGS) entry which is preliminary data.</text>
</comment>
<dbReference type="PROSITE" id="PS50026">
    <property type="entry name" value="EGF_3"/>
    <property type="match status" value="2"/>
</dbReference>
<dbReference type="InterPro" id="IPR000742">
    <property type="entry name" value="EGF"/>
</dbReference>
<evidence type="ECO:0000256" key="6">
    <source>
        <dbReference type="SAM" id="MobiDB-lite"/>
    </source>
</evidence>
<dbReference type="GO" id="GO:0007157">
    <property type="term" value="P:heterophilic cell-cell adhesion via plasma membrane cell adhesion molecules"/>
    <property type="evidence" value="ECO:0007669"/>
    <property type="project" value="TreeGrafter"/>
</dbReference>
<evidence type="ECO:0000256" key="1">
    <source>
        <dbReference type="ARBA" id="ARBA00022536"/>
    </source>
</evidence>
<feature type="domain" description="EGF-like" evidence="7">
    <location>
        <begin position="43"/>
        <end position="106"/>
    </location>
</feature>
<evidence type="ECO:0000313" key="8">
    <source>
        <dbReference type="EMBL" id="KAG8228120.1"/>
    </source>
</evidence>
<dbReference type="PROSITE" id="PS01186">
    <property type="entry name" value="EGF_2"/>
    <property type="match status" value="2"/>
</dbReference>
<dbReference type="SUPFAM" id="SSF57196">
    <property type="entry name" value="EGF/Laminin"/>
    <property type="match status" value="2"/>
</dbReference>
<dbReference type="SMART" id="SM00181">
    <property type="entry name" value="EGF"/>
    <property type="match status" value="2"/>
</dbReference>
<feature type="disulfide bond" evidence="5">
    <location>
        <begin position="96"/>
        <end position="105"/>
    </location>
</feature>
<feature type="domain" description="EGF-like" evidence="7">
    <location>
        <begin position="3"/>
        <end position="41"/>
    </location>
</feature>
<feature type="region of interest" description="Disordered" evidence="6">
    <location>
        <begin position="116"/>
        <end position="135"/>
    </location>
</feature>
<dbReference type="OrthoDB" id="283575at2759"/>
<evidence type="ECO:0000256" key="4">
    <source>
        <dbReference type="ARBA" id="ARBA00023157"/>
    </source>
</evidence>
<dbReference type="PRINTS" id="PR00010">
    <property type="entry name" value="EGFBLOOD"/>
</dbReference>
<dbReference type="InterPro" id="IPR051022">
    <property type="entry name" value="Notch_Cell-Fate_Det"/>
</dbReference>
<keyword evidence="4 5" id="KW-1015">Disulfide bond</keyword>
<sequence length="135" mass="13675">MKNLNYCGTHEPCLNGGTCENTEPDKHNCTCPEGFSGLNCEIVENPCATAPCRNGGTCIEQVRNSTSSSGGADGGGTATAPGGAAASAVGQFSCTCAPGWTGSTCTINRTTPVSLRNSGRCRGGRGRTSAHADRD</sequence>
<keyword evidence="2" id="KW-0732">Signal</keyword>
<dbReference type="EMBL" id="KZ308359">
    <property type="protein sequence ID" value="KAG8228120.1"/>
    <property type="molecule type" value="Genomic_DNA"/>
</dbReference>
<dbReference type="PANTHER" id="PTHR24049:SF22">
    <property type="entry name" value="DROSOPHILA CRUMBS HOMOLOG"/>
    <property type="match status" value="1"/>
</dbReference>
<dbReference type="AlphaFoldDB" id="A0A8K0K6G8"/>
<reference evidence="8" key="1">
    <citation type="submission" date="2013-04" db="EMBL/GenBank/DDBJ databases">
        <authorList>
            <person name="Qu J."/>
            <person name="Murali S.C."/>
            <person name="Bandaranaike D."/>
            <person name="Bellair M."/>
            <person name="Blankenburg K."/>
            <person name="Chao H."/>
            <person name="Dinh H."/>
            <person name="Doddapaneni H."/>
            <person name="Downs B."/>
            <person name="Dugan-Rocha S."/>
            <person name="Elkadiri S."/>
            <person name="Gnanaolivu R.D."/>
            <person name="Hernandez B."/>
            <person name="Javaid M."/>
            <person name="Jayaseelan J.C."/>
            <person name="Lee S."/>
            <person name="Li M."/>
            <person name="Ming W."/>
            <person name="Munidasa M."/>
            <person name="Muniz J."/>
            <person name="Nguyen L."/>
            <person name="Ongeri F."/>
            <person name="Osuji N."/>
            <person name="Pu L.-L."/>
            <person name="Puazo M."/>
            <person name="Qu C."/>
            <person name="Quiroz J."/>
            <person name="Raj R."/>
            <person name="Weissenberger G."/>
            <person name="Xin Y."/>
            <person name="Zou X."/>
            <person name="Han Y."/>
            <person name="Richards S."/>
            <person name="Worley K."/>
            <person name="Muzny D."/>
            <person name="Gibbs R."/>
        </authorList>
    </citation>
    <scope>NUCLEOTIDE SEQUENCE</scope>
    <source>
        <strain evidence="8">Sampled in the wild</strain>
    </source>
</reference>
<dbReference type="InterPro" id="IPR001881">
    <property type="entry name" value="EGF-like_Ca-bd_dom"/>
</dbReference>
<dbReference type="GO" id="GO:0032991">
    <property type="term" value="C:protein-containing complex"/>
    <property type="evidence" value="ECO:0007669"/>
    <property type="project" value="TreeGrafter"/>
</dbReference>
<reference evidence="8" key="2">
    <citation type="submission" date="2017-10" db="EMBL/GenBank/DDBJ databases">
        <title>Ladona fulva Genome sequencing and assembly.</title>
        <authorList>
            <person name="Murali S."/>
            <person name="Richards S."/>
            <person name="Bandaranaike D."/>
            <person name="Bellair M."/>
            <person name="Blankenburg K."/>
            <person name="Chao H."/>
            <person name="Dinh H."/>
            <person name="Doddapaneni H."/>
            <person name="Dugan-Rocha S."/>
            <person name="Elkadiri S."/>
            <person name="Gnanaolivu R."/>
            <person name="Hernandez B."/>
            <person name="Skinner E."/>
            <person name="Javaid M."/>
            <person name="Lee S."/>
            <person name="Li M."/>
            <person name="Ming W."/>
            <person name="Munidasa M."/>
            <person name="Muniz J."/>
            <person name="Nguyen L."/>
            <person name="Hughes D."/>
            <person name="Osuji N."/>
            <person name="Pu L.-L."/>
            <person name="Puazo M."/>
            <person name="Qu C."/>
            <person name="Quiroz J."/>
            <person name="Raj R."/>
            <person name="Weissenberger G."/>
            <person name="Xin Y."/>
            <person name="Zou X."/>
            <person name="Han Y."/>
            <person name="Worley K."/>
            <person name="Muzny D."/>
            <person name="Gibbs R."/>
        </authorList>
    </citation>
    <scope>NUCLEOTIDE SEQUENCE</scope>
    <source>
        <strain evidence="8">Sampled in the wild</strain>
    </source>
</reference>
<dbReference type="GO" id="GO:0045197">
    <property type="term" value="P:establishment or maintenance of epithelial cell apical/basal polarity"/>
    <property type="evidence" value="ECO:0007669"/>
    <property type="project" value="TreeGrafter"/>
</dbReference>
<keyword evidence="3" id="KW-0677">Repeat</keyword>
<evidence type="ECO:0000256" key="2">
    <source>
        <dbReference type="ARBA" id="ARBA00022729"/>
    </source>
</evidence>